<proteinExistence type="predicted"/>
<gene>
    <name evidence="6" type="ORF">H9X81_03590</name>
</gene>
<dbReference type="SUPFAM" id="SSF52172">
    <property type="entry name" value="CheY-like"/>
    <property type="match status" value="1"/>
</dbReference>
<keyword evidence="7" id="KW-1185">Reference proteome</keyword>
<evidence type="ECO:0000256" key="3">
    <source>
        <dbReference type="ARBA" id="ARBA00024867"/>
    </source>
</evidence>
<dbReference type="Gene3D" id="3.40.50.2300">
    <property type="match status" value="1"/>
</dbReference>
<accession>A0ABS2GJY1</accession>
<feature type="domain" description="Response regulatory" evidence="5">
    <location>
        <begin position="4"/>
        <end position="119"/>
    </location>
</feature>
<dbReference type="SMART" id="SM00448">
    <property type="entry name" value="REC"/>
    <property type="match status" value="1"/>
</dbReference>
<evidence type="ECO:0000256" key="2">
    <source>
        <dbReference type="ARBA" id="ARBA00022553"/>
    </source>
</evidence>
<dbReference type="InterPro" id="IPR050595">
    <property type="entry name" value="Bact_response_regulator"/>
</dbReference>
<dbReference type="PROSITE" id="PS50110">
    <property type="entry name" value="RESPONSE_REGULATORY"/>
    <property type="match status" value="1"/>
</dbReference>
<sequence>MAKKIMVVDDSKVAQLQLQRILSDSPYEVISCCQNGEDAVEQYRVLKPDLITMDILMPGLDGLEAARKILEEDPDAKILMISSLAYDETIEESRNLSAKGFLYKPFEAEDVLQALDKIFAE</sequence>
<evidence type="ECO:0000313" key="7">
    <source>
        <dbReference type="Proteomes" id="UP000724149"/>
    </source>
</evidence>
<protein>
    <recommendedName>
        <fullName evidence="1">Stage 0 sporulation protein A homolog</fullName>
    </recommendedName>
</protein>
<dbReference type="InterPro" id="IPR001789">
    <property type="entry name" value="Sig_transdc_resp-reg_receiver"/>
</dbReference>
<name>A0ABS2GJY1_9FIRM</name>
<dbReference type="EMBL" id="JACSNR010000002">
    <property type="protein sequence ID" value="MBM6922777.1"/>
    <property type="molecule type" value="Genomic_DNA"/>
</dbReference>
<dbReference type="InterPro" id="IPR011006">
    <property type="entry name" value="CheY-like_superfamily"/>
</dbReference>
<evidence type="ECO:0000256" key="1">
    <source>
        <dbReference type="ARBA" id="ARBA00018672"/>
    </source>
</evidence>
<dbReference type="PANTHER" id="PTHR44591:SF3">
    <property type="entry name" value="RESPONSE REGULATORY DOMAIN-CONTAINING PROTEIN"/>
    <property type="match status" value="1"/>
</dbReference>
<comment type="caution">
    <text evidence="6">The sequence shown here is derived from an EMBL/GenBank/DDBJ whole genome shotgun (WGS) entry which is preliminary data.</text>
</comment>
<dbReference type="Pfam" id="PF00072">
    <property type="entry name" value="Response_reg"/>
    <property type="match status" value="1"/>
</dbReference>
<dbReference type="RefSeq" id="WP_204719877.1">
    <property type="nucleotide sequence ID" value="NZ_JACSNR010000002.1"/>
</dbReference>
<evidence type="ECO:0000313" key="6">
    <source>
        <dbReference type="EMBL" id="MBM6922777.1"/>
    </source>
</evidence>
<comment type="function">
    <text evidence="3">May play the central regulatory role in sporulation. It may be an element of the effector pathway responsible for the activation of sporulation genes in response to nutritional stress. Spo0A may act in concert with spo0H (a sigma factor) to control the expression of some genes that are critical to the sporulation process.</text>
</comment>
<organism evidence="6 7">
    <name type="scientific">Hydrogenoanaerobacterium saccharovorans</name>
    <dbReference type="NCBI Taxonomy" id="474960"/>
    <lineage>
        <taxon>Bacteria</taxon>
        <taxon>Bacillati</taxon>
        <taxon>Bacillota</taxon>
        <taxon>Clostridia</taxon>
        <taxon>Eubacteriales</taxon>
        <taxon>Oscillospiraceae</taxon>
        <taxon>Hydrogenoanaerobacterium</taxon>
    </lineage>
</organism>
<feature type="modified residue" description="4-aspartylphosphate" evidence="4">
    <location>
        <position position="54"/>
    </location>
</feature>
<evidence type="ECO:0000259" key="5">
    <source>
        <dbReference type="PROSITE" id="PS50110"/>
    </source>
</evidence>
<keyword evidence="2 4" id="KW-0597">Phosphoprotein</keyword>
<dbReference type="PANTHER" id="PTHR44591">
    <property type="entry name" value="STRESS RESPONSE REGULATOR PROTEIN 1"/>
    <property type="match status" value="1"/>
</dbReference>
<evidence type="ECO:0000256" key="4">
    <source>
        <dbReference type="PROSITE-ProRule" id="PRU00169"/>
    </source>
</evidence>
<dbReference type="Proteomes" id="UP000724149">
    <property type="component" value="Unassembled WGS sequence"/>
</dbReference>
<reference evidence="6 7" key="1">
    <citation type="journal article" date="2021" name="Sci. Rep.">
        <title>The distribution of antibiotic resistance genes in chicken gut microbiota commensals.</title>
        <authorList>
            <person name="Juricova H."/>
            <person name="Matiasovicova J."/>
            <person name="Kubasova T."/>
            <person name="Cejkova D."/>
            <person name="Rychlik I."/>
        </authorList>
    </citation>
    <scope>NUCLEOTIDE SEQUENCE [LARGE SCALE GENOMIC DNA]</scope>
    <source>
        <strain evidence="6 7">An564</strain>
    </source>
</reference>